<protein>
    <recommendedName>
        <fullName evidence="4">Phospholipase/carboxylesterase/thioesterase domain-containing protein</fullName>
    </recommendedName>
</protein>
<dbReference type="EMBL" id="JAGTXO010000006">
    <property type="protein sequence ID" value="KAG8467092.1"/>
    <property type="molecule type" value="Genomic_DNA"/>
</dbReference>
<gene>
    <name evidence="5" type="ORF">KFE25_000408</name>
</gene>
<name>A0A8J6CA12_DIALT</name>
<evidence type="ECO:0000256" key="1">
    <source>
        <dbReference type="ARBA" id="ARBA00006499"/>
    </source>
</evidence>
<keyword evidence="2" id="KW-0378">Hydrolase</keyword>
<evidence type="ECO:0000313" key="5">
    <source>
        <dbReference type="EMBL" id="KAG8467092.1"/>
    </source>
</evidence>
<reference evidence="5" key="1">
    <citation type="submission" date="2021-05" db="EMBL/GenBank/DDBJ databases">
        <title>The genome of the haptophyte Pavlova lutheri (Diacronema luteri, Pavlovales) - a model for lipid biosynthesis in eukaryotic algae.</title>
        <authorList>
            <person name="Hulatt C.J."/>
            <person name="Posewitz M.C."/>
        </authorList>
    </citation>
    <scope>NUCLEOTIDE SEQUENCE</scope>
    <source>
        <strain evidence="5">NIVA-4/92</strain>
    </source>
</reference>
<evidence type="ECO:0000256" key="2">
    <source>
        <dbReference type="ARBA" id="ARBA00022801"/>
    </source>
</evidence>
<dbReference type="InterPro" id="IPR050565">
    <property type="entry name" value="LYPA1-2/EST-like"/>
</dbReference>
<dbReference type="GO" id="GO:0016787">
    <property type="term" value="F:hydrolase activity"/>
    <property type="evidence" value="ECO:0007669"/>
    <property type="project" value="UniProtKB-KW"/>
</dbReference>
<accession>A0A8J6CA12</accession>
<proteinExistence type="inferred from homology"/>
<comment type="caution">
    <text evidence="5">The sequence shown here is derived from an EMBL/GenBank/DDBJ whole genome shotgun (WGS) entry which is preliminary data.</text>
</comment>
<feature type="domain" description="Phospholipase/carboxylesterase/thioesterase" evidence="4">
    <location>
        <begin position="83"/>
        <end position="298"/>
    </location>
</feature>
<dbReference type="InterPro" id="IPR029058">
    <property type="entry name" value="AB_hydrolase_fold"/>
</dbReference>
<dbReference type="PANTHER" id="PTHR10655:SF17">
    <property type="entry name" value="LYSOPHOSPHOLIPASE-LIKE PROTEIN 1"/>
    <property type="match status" value="1"/>
</dbReference>
<sequence length="311" mass="32798">MTDISAMNIKELRAFISSAGLSYDDCFEITDLRARAQEASERLATRRPPPPPRAGQSAAAGAPLQAEKRAYFGYECSLMGPADVLSGHATPRLIVVFLHGLGASSSDFASVPSLLGLGAGTVGSTLWVFPQAPIGAMMMPAWWTLDVMQWMGASHNGPGAIARLIRDVPPGLPDCRSRMTKLIEEVCLTANNCPVSRVVLGGFSQGAMTALDAALSMPADKRVGGVVSLSGAPLVVDEWAAKLQSHRGLPVLITHGRADGTLPFQVAGWLEELLKHNGAVVTTAFHSGGHDFGPPSVHEALRAFLEARAQA</sequence>
<organism evidence="5 6">
    <name type="scientific">Diacronema lutheri</name>
    <name type="common">Unicellular marine alga</name>
    <name type="synonym">Monochrysis lutheri</name>
    <dbReference type="NCBI Taxonomy" id="2081491"/>
    <lineage>
        <taxon>Eukaryota</taxon>
        <taxon>Haptista</taxon>
        <taxon>Haptophyta</taxon>
        <taxon>Pavlovophyceae</taxon>
        <taxon>Pavlovales</taxon>
        <taxon>Pavlovaceae</taxon>
        <taxon>Diacronema</taxon>
    </lineage>
</organism>
<dbReference type="PANTHER" id="PTHR10655">
    <property type="entry name" value="LYSOPHOSPHOLIPASE-RELATED"/>
    <property type="match status" value="1"/>
</dbReference>
<dbReference type="AlphaFoldDB" id="A0A8J6CA12"/>
<keyword evidence="6" id="KW-1185">Reference proteome</keyword>
<evidence type="ECO:0000259" key="4">
    <source>
        <dbReference type="Pfam" id="PF02230"/>
    </source>
</evidence>
<evidence type="ECO:0000313" key="6">
    <source>
        <dbReference type="Proteomes" id="UP000751190"/>
    </source>
</evidence>
<feature type="region of interest" description="Disordered" evidence="3">
    <location>
        <begin position="38"/>
        <end position="62"/>
    </location>
</feature>
<dbReference type="Pfam" id="PF02230">
    <property type="entry name" value="Abhydrolase_2"/>
    <property type="match status" value="1"/>
</dbReference>
<evidence type="ECO:0000256" key="3">
    <source>
        <dbReference type="SAM" id="MobiDB-lite"/>
    </source>
</evidence>
<dbReference type="OrthoDB" id="2418081at2759"/>
<dbReference type="InterPro" id="IPR003140">
    <property type="entry name" value="PLipase/COase/thioEstase"/>
</dbReference>
<dbReference type="OMA" id="RAWWMID"/>
<dbReference type="Proteomes" id="UP000751190">
    <property type="component" value="Unassembled WGS sequence"/>
</dbReference>
<dbReference type="SUPFAM" id="SSF53474">
    <property type="entry name" value="alpha/beta-Hydrolases"/>
    <property type="match status" value="1"/>
</dbReference>
<dbReference type="Gene3D" id="3.40.50.1820">
    <property type="entry name" value="alpha/beta hydrolase"/>
    <property type="match status" value="1"/>
</dbReference>
<comment type="similarity">
    <text evidence="1">Belongs to the AB hydrolase superfamily. AB hydrolase 2 family.</text>
</comment>